<dbReference type="Proteomes" id="UP000001568">
    <property type="component" value="Chromosome 17"/>
</dbReference>
<dbReference type="HOGENOM" id="CLU_352817_0_0_1"/>
<dbReference type="OrthoDB" id="549905at2759"/>
<dbReference type="AlphaFoldDB" id="A4S9T1"/>
<feature type="compositionally biased region" description="Polar residues" evidence="1">
    <location>
        <begin position="606"/>
        <end position="619"/>
    </location>
</feature>
<evidence type="ECO:0000313" key="2">
    <source>
        <dbReference type="EMBL" id="ABP00437.1"/>
    </source>
</evidence>
<name>A4S9T1_OSTLU</name>
<organism evidence="2 3">
    <name type="scientific">Ostreococcus lucimarinus (strain CCE9901)</name>
    <dbReference type="NCBI Taxonomy" id="436017"/>
    <lineage>
        <taxon>Eukaryota</taxon>
        <taxon>Viridiplantae</taxon>
        <taxon>Chlorophyta</taxon>
        <taxon>Mamiellophyceae</taxon>
        <taxon>Mamiellales</taxon>
        <taxon>Bathycoccaceae</taxon>
        <taxon>Ostreococcus</taxon>
    </lineage>
</organism>
<dbReference type="Gramene" id="ABP00437">
    <property type="protein sequence ID" value="ABP00437"/>
    <property type="gene ID" value="OSTLU_18694"/>
</dbReference>
<sequence>MAPFARDAVVALDAEAAAQARAHAGWGGTSGTGRARATRALEAYATMDDAMGDEEEVWDVRGERVPAEAPLVICVAGRLGEAAANVRRCVRARRRATRATVFVGCDEGDEAHGACVEALTEACERILSDAAAEFGETPTGNRSGVGRNEEGDEDDEEDWGSWGDEDEARDEAPVEDSREGTGDGWNDAPTPTSKQGRNRTAAADAVAGRFSVKFFPPMMYRALGDGAFTLPRTRTMGLVNDAAAALTGESKENRVIGHHLAEIAAHWALAPDYFALGPNAEAVSRVAAQAKTDPVGVDTTVKPRTAAIIVVDREVDLMTPSVSRDGWLERVLETTDDEDAASSSTYVDRVTATLSPLLSDENVLTLDEALCAKTARDGAVHVRKLLREAARVESVAAPAADGKSARVVGADDILSLVRALEVDPSVALRHRALIQRAKLTARSLTDENDMKANRQIIALQRLTAAALERQATGVCATVVEILKVMYSAGGTAVGHPSEALALVLAAYVLATEANVQAQAPTNAASPFTAQDEASVRDALLGALLASDLADVKKQVPSFNASALEALEALQNATAAAAADATPTPSKDDDGWDDDDDDDWGDDEWGNSPTAPSKSTTTNAMTAIDDPELAAAALEARDAVERALHNFALAAHRGRASLKHNIPESNSLYANGLPNSILLDIISRVKTSADDGGACADFVHVAASLGGLLKHAAATATASIVTGAMGRLGNLINKVTAAPKPSDRDVVVVFLLGALSSGEFAAALTARAPDPAAALFARHRDREFIFGALDLASARAIA</sequence>
<evidence type="ECO:0000256" key="1">
    <source>
        <dbReference type="SAM" id="MobiDB-lite"/>
    </source>
</evidence>
<dbReference type="EMBL" id="CP000597">
    <property type="protein sequence ID" value="ABP00437.1"/>
    <property type="molecule type" value="Genomic_DNA"/>
</dbReference>
<dbReference type="STRING" id="436017.A4S9T1"/>
<feature type="region of interest" description="Disordered" evidence="1">
    <location>
        <begin position="574"/>
        <end position="619"/>
    </location>
</feature>
<evidence type="ECO:0000313" key="3">
    <source>
        <dbReference type="Proteomes" id="UP000001568"/>
    </source>
</evidence>
<protein>
    <submittedName>
        <fullName evidence="2">Uncharacterized protein</fullName>
    </submittedName>
</protein>
<dbReference type="RefSeq" id="XP_001422120.1">
    <property type="nucleotide sequence ID" value="XM_001422083.1"/>
</dbReference>
<proteinExistence type="predicted"/>
<reference evidence="2 3" key="1">
    <citation type="journal article" date="2007" name="Proc. Natl. Acad. Sci. U.S.A.">
        <title>The tiny eukaryote Ostreococcus provides genomic insights into the paradox of plankton speciation.</title>
        <authorList>
            <person name="Palenik B."/>
            <person name="Grimwood J."/>
            <person name="Aerts A."/>
            <person name="Rouze P."/>
            <person name="Salamov A."/>
            <person name="Putnam N."/>
            <person name="Dupont C."/>
            <person name="Jorgensen R."/>
            <person name="Derelle E."/>
            <person name="Rombauts S."/>
            <person name="Zhou K."/>
            <person name="Otillar R."/>
            <person name="Merchant S.S."/>
            <person name="Podell S."/>
            <person name="Gaasterland T."/>
            <person name="Napoli C."/>
            <person name="Gendler K."/>
            <person name="Manuell A."/>
            <person name="Tai V."/>
            <person name="Vallon O."/>
            <person name="Piganeau G."/>
            <person name="Jancek S."/>
            <person name="Heijde M."/>
            <person name="Jabbari K."/>
            <person name="Bowler C."/>
            <person name="Lohr M."/>
            <person name="Robbens S."/>
            <person name="Werner G."/>
            <person name="Dubchak I."/>
            <person name="Pazour G.J."/>
            <person name="Ren Q."/>
            <person name="Paulsen I."/>
            <person name="Delwiche C."/>
            <person name="Schmutz J."/>
            <person name="Rokhsar D."/>
            <person name="Van de Peer Y."/>
            <person name="Moreau H."/>
            <person name="Grigoriev I.V."/>
        </authorList>
    </citation>
    <scope>NUCLEOTIDE SEQUENCE [LARGE SCALE GENOMIC DNA]</scope>
    <source>
        <strain evidence="2 3">CCE9901</strain>
    </source>
</reference>
<feature type="region of interest" description="Disordered" evidence="1">
    <location>
        <begin position="130"/>
        <end position="201"/>
    </location>
</feature>
<dbReference type="KEGG" id="olu:OSTLU_18694"/>
<feature type="compositionally biased region" description="Acidic residues" evidence="1">
    <location>
        <begin position="589"/>
        <end position="604"/>
    </location>
</feature>
<dbReference type="GeneID" id="5006283"/>
<gene>
    <name evidence="2" type="ORF">OSTLU_18694</name>
</gene>
<feature type="compositionally biased region" description="Basic and acidic residues" evidence="1">
    <location>
        <begin position="170"/>
        <end position="181"/>
    </location>
</feature>
<keyword evidence="3" id="KW-1185">Reference proteome</keyword>
<accession>A4S9T1</accession>
<dbReference type="OMA" id="SEECHCA"/>
<feature type="compositionally biased region" description="Acidic residues" evidence="1">
    <location>
        <begin position="150"/>
        <end position="169"/>
    </location>
</feature>